<dbReference type="InterPro" id="IPR004179">
    <property type="entry name" value="Sec63-dom"/>
</dbReference>
<dbReference type="STRING" id="67801.A0A1B0BZI4"/>
<dbReference type="Proteomes" id="UP000092460">
    <property type="component" value="Unassembled WGS sequence"/>
</dbReference>
<organism evidence="2 3">
    <name type="scientific">Glossina palpalis gambiensis</name>
    <dbReference type="NCBI Taxonomy" id="67801"/>
    <lineage>
        <taxon>Eukaryota</taxon>
        <taxon>Metazoa</taxon>
        <taxon>Ecdysozoa</taxon>
        <taxon>Arthropoda</taxon>
        <taxon>Hexapoda</taxon>
        <taxon>Insecta</taxon>
        <taxon>Pterygota</taxon>
        <taxon>Neoptera</taxon>
        <taxon>Endopterygota</taxon>
        <taxon>Diptera</taxon>
        <taxon>Brachycera</taxon>
        <taxon>Muscomorpha</taxon>
        <taxon>Hippoboscoidea</taxon>
        <taxon>Glossinidae</taxon>
        <taxon>Glossina</taxon>
    </lineage>
</organism>
<accession>A0A1B0BZI4</accession>
<dbReference type="AlphaFoldDB" id="A0A1B0BZI4"/>
<protein>
    <recommendedName>
        <fullName evidence="1">SEC63 domain-containing protein</fullName>
    </recommendedName>
</protein>
<dbReference type="EMBL" id="JXJN01023163">
    <property type="status" value="NOT_ANNOTATED_CDS"/>
    <property type="molecule type" value="Genomic_DNA"/>
</dbReference>
<dbReference type="Pfam" id="PF02889">
    <property type="entry name" value="Sec63"/>
    <property type="match status" value="1"/>
</dbReference>
<evidence type="ECO:0000313" key="3">
    <source>
        <dbReference type="Proteomes" id="UP000092460"/>
    </source>
</evidence>
<dbReference type="Gene3D" id="1.10.3380.10">
    <property type="entry name" value="Sec63 N-terminal domain-like domain"/>
    <property type="match status" value="1"/>
</dbReference>
<evidence type="ECO:0000259" key="1">
    <source>
        <dbReference type="Pfam" id="PF02889"/>
    </source>
</evidence>
<sequence>MRQHMLGKNIGMRLQATIVRRIPFLRRAGSCSRSELHRRNLLGFVLGENGHEHHVVVSSSARHFHPPRNTRCIPKICLSRGYVKSFSLVSDKSYIVQNITRIAGDLFSIVLRNNDSILAGRILQVCKMFERQQ</sequence>
<dbReference type="EnsemblMetazoa" id="GPPI045136-RA">
    <property type="protein sequence ID" value="GPPI045136-PA"/>
    <property type="gene ID" value="GPPI045136"/>
</dbReference>
<dbReference type="VEuPathDB" id="VectorBase:GPPI045136"/>
<evidence type="ECO:0000313" key="2">
    <source>
        <dbReference type="EnsemblMetazoa" id="GPPI045136-PA"/>
    </source>
</evidence>
<feature type="domain" description="SEC63" evidence="1">
    <location>
        <begin position="73"/>
        <end position="132"/>
    </location>
</feature>
<reference evidence="2" key="2">
    <citation type="submission" date="2020-05" db="UniProtKB">
        <authorList>
            <consortium name="EnsemblMetazoa"/>
        </authorList>
    </citation>
    <scope>IDENTIFICATION</scope>
    <source>
        <strain evidence="2">IAEA</strain>
    </source>
</reference>
<name>A0A1B0BZI4_9MUSC</name>
<dbReference type="SUPFAM" id="SSF158702">
    <property type="entry name" value="Sec63 N-terminal domain-like"/>
    <property type="match status" value="1"/>
</dbReference>
<proteinExistence type="predicted"/>
<reference evidence="3" key="1">
    <citation type="submission" date="2015-01" db="EMBL/GenBank/DDBJ databases">
        <authorList>
            <person name="Aksoy S."/>
            <person name="Warren W."/>
            <person name="Wilson R.K."/>
        </authorList>
    </citation>
    <scope>NUCLEOTIDE SEQUENCE [LARGE SCALE GENOMIC DNA]</scope>
    <source>
        <strain evidence="3">IAEA</strain>
    </source>
</reference>
<keyword evidence="3" id="KW-1185">Reference proteome</keyword>